<keyword evidence="2 3" id="KW-0378">Hydrolase</keyword>
<organism evidence="3 4">
    <name type="scientific">Enterobacter agglomerans</name>
    <name type="common">Erwinia herbicola</name>
    <name type="synonym">Pantoea agglomerans</name>
    <dbReference type="NCBI Taxonomy" id="549"/>
    <lineage>
        <taxon>Bacteria</taxon>
        <taxon>Pseudomonadati</taxon>
        <taxon>Pseudomonadota</taxon>
        <taxon>Gammaproteobacteria</taxon>
        <taxon>Enterobacterales</taxon>
        <taxon>Erwiniaceae</taxon>
        <taxon>Pantoea</taxon>
        <taxon>Pantoea agglomerans group</taxon>
    </lineage>
</organism>
<protein>
    <submittedName>
        <fullName evidence="3">Zn-dependent hydrolase</fullName>
    </submittedName>
</protein>
<dbReference type="EMBL" id="WKLC01001053">
    <property type="protein sequence ID" value="MSE17225.1"/>
    <property type="molecule type" value="Genomic_DNA"/>
</dbReference>
<dbReference type="PANTHER" id="PTHR32494:SF19">
    <property type="entry name" value="ALLANTOATE DEIMINASE-RELATED"/>
    <property type="match status" value="1"/>
</dbReference>
<evidence type="ECO:0000313" key="3">
    <source>
        <dbReference type="EMBL" id="MSE17225.1"/>
    </source>
</evidence>
<feature type="non-terminal residue" evidence="3">
    <location>
        <position position="76"/>
    </location>
</feature>
<keyword evidence="1" id="KW-0479">Metal-binding</keyword>
<dbReference type="GO" id="GO:0016813">
    <property type="term" value="F:hydrolase activity, acting on carbon-nitrogen (but not peptide) bonds, in linear amidines"/>
    <property type="evidence" value="ECO:0007669"/>
    <property type="project" value="InterPro"/>
</dbReference>
<evidence type="ECO:0000256" key="2">
    <source>
        <dbReference type="ARBA" id="ARBA00022801"/>
    </source>
</evidence>
<dbReference type="SUPFAM" id="SSF53187">
    <property type="entry name" value="Zn-dependent exopeptidases"/>
    <property type="match status" value="1"/>
</dbReference>
<evidence type="ECO:0000313" key="4">
    <source>
        <dbReference type="Proteomes" id="UP000461948"/>
    </source>
</evidence>
<sequence length="76" mass="8179">MMMSASEAQAAAQRVMARCDALAAISETAEGLTRVYLSPEHLRANACVGEWMQAAGMQVWQDEVGNICGRYEAAEA</sequence>
<dbReference type="Proteomes" id="UP000461948">
    <property type="component" value="Unassembled WGS sequence"/>
</dbReference>
<dbReference type="InterPro" id="IPR010158">
    <property type="entry name" value="Amidase_Cbmase"/>
</dbReference>
<gene>
    <name evidence="3" type="ORF">GKC49_19555</name>
</gene>
<dbReference type="GO" id="GO:0046872">
    <property type="term" value="F:metal ion binding"/>
    <property type="evidence" value="ECO:0007669"/>
    <property type="project" value="UniProtKB-KW"/>
</dbReference>
<reference evidence="3 4" key="1">
    <citation type="submission" date="2019-11" db="EMBL/GenBank/DDBJ databases">
        <title>Draft Genome Sequence of Plant Growth-Promoting Rhizosphere-Associated Bacteria.</title>
        <authorList>
            <person name="Vasilyev I.Y."/>
            <person name="Radchenko V."/>
            <person name="Ilnitskaya E.V."/>
        </authorList>
    </citation>
    <scope>NUCLEOTIDE SEQUENCE [LARGE SCALE GENOMIC DNA]</scope>
    <source>
        <strain evidence="3 4">VRA_MhP_f</strain>
    </source>
</reference>
<accession>A0A7X2MQ11</accession>
<proteinExistence type="predicted"/>
<dbReference type="PANTHER" id="PTHR32494">
    <property type="entry name" value="ALLANTOATE DEIMINASE-RELATED"/>
    <property type="match status" value="1"/>
</dbReference>
<dbReference type="AlphaFoldDB" id="A0A7X2MQ11"/>
<comment type="caution">
    <text evidence="3">The sequence shown here is derived from an EMBL/GenBank/DDBJ whole genome shotgun (WGS) entry which is preliminary data.</text>
</comment>
<name>A0A7X2MQ11_ENTAG</name>
<dbReference type="Gene3D" id="3.40.630.10">
    <property type="entry name" value="Zn peptidases"/>
    <property type="match status" value="1"/>
</dbReference>
<evidence type="ECO:0000256" key="1">
    <source>
        <dbReference type="ARBA" id="ARBA00022723"/>
    </source>
</evidence>